<dbReference type="EMBL" id="LJSN01000003">
    <property type="protein sequence ID" value="PNE38981.1"/>
    <property type="molecule type" value="Genomic_DNA"/>
</dbReference>
<keyword evidence="2" id="KW-1185">Reference proteome</keyword>
<proteinExistence type="predicted"/>
<dbReference type="AlphaFoldDB" id="A0A2N8PD89"/>
<comment type="caution">
    <text evidence="1">The sequence shown here is derived from an EMBL/GenBank/DDBJ whole genome shotgun (WGS) entry which is preliminary data.</text>
</comment>
<evidence type="ECO:0000313" key="1">
    <source>
        <dbReference type="EMBL" id="PNE38981.1"/>
    </source>
</evidence>
<accession>A0A2N8PD89</accession>
<protein>
    <submittedName>
        <fullName evidence="1">Uncharacterized protein</fullName>
    </submittedName>
</protein>
<dbReference type="Proteomes" id="UP000236047">
    <property type="component" value="Unassembled WGS sequence"/>
</dbReference>
<evidence type="ECO:0000313" key="2">
    <source>
        <dbReference type="Proteomes" id="UP000236047"/>
    </source>
</evidence>
<reference evidence="2" key="1">
    <citation type="submission" date="2015-09" db="EMBL/GenBank/DDBJ databases">
        <authorList>
            <person name="Graham D.E."/>
            <person name="Mahan K.M."/>
            <person name="Klingeman D.M."/>
            <person name="Fida T."/>
            <person name="Giannone R.J."/>
            <person name="Hettich R.L."/>
            <person name="Parry R.J."/>
            <person name="Spain J.C."/>
        </authorList>
    </citation>
    <scope>NUCLEOTIDE SEQUENCE [LARGE SCALE GENOMIC DNA]</scope>
    <source>
        <strain evidence="2">JCM 4701</strain>
    </source>
</reference>
<organism evidence="1 2">
    <name type="scientific">Streptomyces noursei</name>
    <name type="common">Streptomyces albulus</name>
    <dbReference type="NCBI Taxonomy" id="1971"/>
    <lineage>
        <taxon>Bacteria</taxon>
        <taxon>Bacillati</taxon>
        <taxon>Actinomycetota</taxon>
        <taxon>Actinomycetes</taxon>
        <taxon>Kitasatosporales</taxon>
        <taxon>Streptomycetaceae</taxon>
        <taxon>Streptomyces</taxon>
    </lineage>
</organism>
<name>A0A2N8PD89_STRNR</name>
<sequence length="139" mass="13258">MFGAVEFSPGGDVYQEVPGVVAGGFSAGEGGGQGGPGGVGEDAVGVVGDGLSHGVLEAFGGLGAWGMSAEVRQDGLGGLAVALLQVAEGFLGRCCLLLVATLFVPLGSGASQVQGGEDHGDGQAARNVGGVGEFLGGLA</sequence>
<gene>
    <name evidence="1" type="ORF">AOB60_34230</name>
</gene>